<dbReference type="Pfam" id="PF00990">
    <property type="entry name" value="GGDEF"/>
    <property type="match status" value="1"/>
</dbReference>
<evidence type="ECO:0000256" key="1">
    <source>
        <dbReference type="ARBA" id="ARBA00018672"/>
    </source>
</evidence>
<dbReference type="InterPro" id="IPR000160">
    <property type="entry name" value="GGDEF_dom"/>
</dbReference>
<dbReference type="SMART" id="SM00267">
    <property type="entry name" value="GGDEF"/>
    <property type="match status" value="1"/>
</dbReference>
<dbReference type="InterPro" id="IPR052020">
    <property type="entry name" value="Cyclic_di-GMP/3'3'-cGAMP_PDE"/>
</dbReference>
<dbReference type="SMART" id="SM00471">
    <property type="entry name" value="HDc"/>
    <property type="match status" value="1"/>
</dbReference>
<dbReference type="InterPro" id="IPR001789">
    <property type="entry name" value="Sig_transdc_resp-reg_receiver"/>
</dbReference>
<dbReference type="SUPFAM" id="SSF55073">
    <property type="entry name" value="Nucleotide cyclase"/>
    <property type="match status" value="1"/>
</dbReference>
<dbReference type="PROSITE" id="PS50110">
    <property type="entry name" value="RESPONSE_REGULATORY"/>
    <property type="match status" value="1"/>
</dbReference>
<dbReference type="OrthoDB" id="9804747at2"/>
<evidence type="ECO:0000256" key="3">
    <source>
        <dbReference type="PROSITE-ProRule" id="PRU00169"/>
    </source>
</evidence>
<sequence length="642" mass="72127">MTREQVETEMAQYRTIFTVVRLLDAAQVGGEESINSFCSCYSYWGKNTPCRNCISRQVLEDHRQRTKLEYMGSEVFQVTAVYREVDGVPCVMELVQKLDGETLIDPENGDRLIDSITRYHTKLYHDALTDSYNRLYFEDELKDKTDPAGVAVMDLDDFKLINDTYGHQAGDMALRTCVDVVRTSIRKSDVLIRYGGDEFLLVLPGIERAAFLAKLDRIREQLHAASVPGYSRLQLSASIGGVITQPGETVEQAVSRADKLMYQAKNRKNMVVTEDNARDGALSAAGRESHSRQSILIVDDSEMNRAILAEILGSDYNILEATNGRECLAMLEQYGTGIALILLDIVMPVMDGFAVLSEMNRSHWIEDIPVIMISSEDADTVVRRAYELGVSDYVSRPFDAGVVYRRVFNTIKLYAKQRRLASLVTSQIKEKEKNTKMMISILSEVVEFRNGESGQHVLHIGTLTQRLLERLTQKTDKYDLPPETQELIVMASALHDIGKVAIDDKILNKPGRLTPEEFDLMKTHTVVGANMLDHLGRYKNEALVKTAHDICRWHHERWDGRGYPDGLAGDDIPISAQIVSIADVYDALVSKRVYKAAYSPDTAVQMILHGDCGQFNPLLLECLVDIQDVLKAEIVGRGNESE</sequence>
<dbReference type="GeneID" id="93338424"/>
<dbReference type="Pfam" id="PF13487">
    <property type="entry name" value="HD_5"/>
    <property type="match status" value="1"/>
</dbReference>
<dbReference type="Gene3D" id="1.10.3210.10">
    <property type="entry name" value="Hypothetical protein af1432"/>
    <property type="match status" value="1"/>
</dbReference>
<feature type="domain" description="GGDEF" evidence="5">
    <location>
        <begin position="146"/>
        <end position="276"/>
    </location>
</feature>
<evidence type="ECO:0000259" key="5">
    <source>
        <dbReference type="PROSITE" id="PS50887"/>
    </source>
</evidence>
<dbReference type="InterPro" id="IPR011006">
    <property type="entry name" value="CheY-like_superfamily"/>
</dbReference>
<comment type="function">
    <text evidence="2">May play the central regulatory role in sporulation. It may be an element of the effector pathway responsible for the activation of sporulation genes in response to nutritional stress. Spo0A may act in concert with spo0H (a sigma factor) to control the expression of some genes that are critical to the sporulation process.</text>
</comment>
<feature type="modified residue" description="4-aspartylphosphate" evidence="3">
    <location>
        <position position="344"/>
    </location>
</feature>
<keyword evidence="3" id="KW-0597">Phosphoprotein</keyword>
<dbReference type="InterPro" id="IPR029787">
    <property type="entry name" value="Nucleotide_cyclase"/>
</dbReference>
<dbReference type="PANTHER" id="PTHR45228">
    <property type="entry name" value="CYCLIC DI-GMP PHOSPHODIESTERASE TM_0186-RELATED"/>
    <property type="match status" value="1"/>
</dbReference>
<dbReference type="Pfam" id="PF00072">
    <property type="entry name" value="Response_reg"/>
    <property type="match status" value="1"/>
</dbReference>
<dbReference type="NCBIfam" id="TIGR00254">
    <property type="entry name" value="GGDEF"/>
    <property type="match status" value="1"/>
</dbReference>
<dbReference type="Gene3D" id="3.30.70.270">
    <property type="match status" value="1"/>
</dbReference>
<dbReference type="InterPro" id="IPR003607">
    <property type="entry name" value="HD/PDEase_dom"/>
</dbReference>
<proteinExistence type="predicted"/>
<dbReference type="InterPro" id="IPR043128">
    <property type="entry name" value="Rev_trsase/Diguanyl_cyclase"/>
</dbReference>
<dbReference type="PROSITE" id="PS51832">
    <property type="entry name" value="HD_GYP"/>
    <property type="match status" value="1"/>
</dbReference>
<evidence type="ECO:0000313" key="8">
    <source>
        <dbReference type="Proteomes" id="UP000190286"/>
    </source>
</evidence>
<dbReference type="SUPFAM" id="SSF52172">
    <property type="entry name" value="CheY-like"/>
    <property type="match status" value="1"/>
</dbReference>
<evidence type="ECO:0000259" key="4">
    <source>
        <dbReference type="PROSITE" id="PS50110"/>
    </source>
</evidence>
<accession>A0A1T4XL24</accession>
<dbReference type="Proteomes" id="UP000190286">
    <property type="component" value="Unassembled WGS sequence"/>
</dbReference>
<dbReference type="GO" id="GO:0000160">
    <property type="term" value="P:phosphorelay signal transduction system"/>
    <property type="evidence" value="ECO:0007669"/>
    <property type="project" value="InterPro"/>
</dbReference>
<dbReference type="AlphaFoldDB" id="A0A1T4XL24"/>
<dbReference type="SMART" id="SM00448">
    <property type="entry name" value="REC"/>
    <property type="match status" value="1"/>
</dbReference>
<dbReference type="PROSITE" id="PS50887">
    <property type="entry name" value="GGDEF"/>
    <property type="match status" value="1"/>
</dbReference>
<evidence type="ECO:0000259" key="6">
    <source>
        <dbReference type="PROSITE" id="PS51832"/>
    </source>
</evidence>
<dbReference type="CDD" id="cd01949">
    <property type="entry name" value="GGDEF"/>
    <property type="match status" value="1"/>
</dbReference>
<dbReference type="Gene3D" id="3.40.50.2300">
    <property type="match status" value="1"/>
</dbReference>
<name>A0A1T4XL24_9FIRM</name>
<gene>
    <name evidence="7" type="ORF">SAMN02745178_01974</name>
</gene>
<dbReference type="STRING" id="745368.SAMN02745178_01974"/>
<reference evidence="7 8" key="1">
    <citation type="submission" date="2017-02" db="EMBL/GenBank/DDBJ databases">
        <authorList>
            <person name="Peterson S.W."/>
        </authorList>
    </citation>
    <scope>NUCLEOTIDE SEQUENCE [LARGE SCALE GENOMIC DNA]</scope>
    <source>
        <strain evidence="7 8">ATCC 27749</strain>
    </source>
</reference>
<feature type="domain" description="HD-GYP" evidence="6">
    <location>
        <begin position="431"/>
        <end position="639"/>
    </location>
</feature>
<feature type="domain" description="Response regulatory" evidence="4">
    <location>
        <begin position="294"/>
        <end position="411"/>
    </location>
</feature>
<keyword evidence="8" id="KW-1185">Reference proteome</keyword>
<dbReference type="SUPFAM" id="SSF109604">
    <property type="entry name" value="HD-domain/PDEase-like"/>
    <property type="match status" value="1"/>
</dbReference>
<evidence type="ECO:0000313" key="7">
    <source>
        <dbReference type="EMBL" id="SKA89848.1"/>
    </source>
</evidence>
<dbReference type="CDD" id="cd00077">
    <property type="entry name" value="HDc"/>
    <property type="match status" value="1"/>
</dbReference>
<dbReference type="RefSeq" id="WP_078784872.1">
    <property type="nucleotide sequence ID" value="NZ_FUYF01000011.1"/>
</dbReference>
<dbReference type="InterPro" id="IPR037522">
    <property type="entry name" value="HD_GYP_dom"/>
</dbReference>
<protein>
    <recommendedName>
        <fullName evidence="1">Stage 0 sporulation protein A homolog</fullName>
    </recommendedName>
</protein>
<evidence type="ECO:0000256" key="2">
    <source>
        <dbReference type="ARBA" id="ARBA00024867"/>
    </source>
</evidence>
<dbReference type="EMBL" id="FUYF01000011">
    <property type="protein sequence ID" value="SKA89848.1"/>
    <property type="molecule type" value="Genomic_DNA"/>
</dbReference>
<organism evidence="7 8">
    <name type="scientific">Gemmiger formicilis</name>
    <dbReference type="NCBI Taxonomy" id="745368"/>
    <lineage>
        <taxon>Bacteria</taxon>
        <taxon>Bacillati</taxon>
        <taxon>Bacillota</taxon>
        <taxon>Clostridia</taxon>
        <taxon>Eubacteriales</taxon>
        <taxon>Gemmiger</taxon>
    </lineage>
</organism>